<dbReference type="Gene3D" id="1.10.357.10">
    <property type="entry name" value="Tetracycline Repressor, domain 2"/>
    <property type="match status" value="1"/>
</dbReference>
<dbReference type="Proteomes" id="UP000636110">
    <property type="component" value="Unassembled WGS sequence"/>
</dbReference>
<comment type="caution">
    <text evidence="4">The sequence shown here is derived from an EMBL/GenBank/DDBJ whole genome shotgun (WGS) entry which is preliminary data.</text>
</comment>
<dbReference type="EMBL" id="WNXC01000001">
    <property type="protein sequence ID" value="MBB2147336.1"/>
    <property type="molecule type" value="Genomic_DNA"/>
</dbReference>
<dbReference type="RefSeq" id="WP_182952618.1">
    <property type="nucleotide sequence ID" value="NZ_WNXC01000001.1"/>
</dbReference>
<sequence>MKMEEVTLKKVKNRALTERKLITAVGAILKKDGFRGLGLNRIAKTAGVNKNLIYRYFGDVDTLVETYIRKKDFWLAENQEFQEVFSPDASKEQIIARISDLLQQQLNYLITSEEMQQIILSEISEESKTLKRLSVVRESMAELFFSLTAKYFENSEINYRAVTAIMSSGIYYMVLQSKKNDAINCGINMRTEQGRETILKTIRQMIEWSFNYQDIKK</sequence>
<evidence type="ECO:0000313" key="4">
    <source>
        <dbReference type="EMBL" id="MBB2147336.1"/>
    </source>
</evidence>
<protein>
    <submittedName>
        <fullName evidence="4">TetR family transcriptional regulator</fullName>
    </submittedName>
</protein>
<keyword evidence="1 2" id="KW-0238">DNA-binding</keyword>
<feature type="domain" description="HTH tetR-type" evidence="3">
    <location>
        <begin position="15"/>
        <end position="75"/>
    </location>
</feature>
<reference evidence="4 5" key="1">
    <citation type="submission" date="2019-11" db="EMBL/GenBank/DDBJ databases">
        <title>Description of Pedobacter sp. LMG 31462T.</title>
        <authorList>
            <person name="Carlier A."/>
            <person name="Qi S."/>
            <person name="Vandamme P."/>
        </authorList>
    </citation>
    <scope>NUCLEOTIDE SEQUENCE [LARGE SCALE GENOMIC DNA]</scope>
    <source>
        <strain evidence="4 5">LMG 31462</strain>
    </source>
</reference>
<name>A0ABR6EQ05_9SPHI</name>
<dbReference type="SUPFAM" id="SSF46689">
    <property type="entry name" value="Homeodomain-like"/>
    <property type="match status" value="1"/>
</dbReference>
<keyword evidence="5" id="KW-1185">Reference proteome</keyword>
<evidence type="ECO:0000313" key="5">
    <source>
        <dbReference type="Proteomes" id="UP000636110"/>
    </source>
</evidence>
<evidence type="ECO:0000256" key="1">
    <source>
        <dbReference type="ARBA" id="ARBA00023125"/>
    </source>
</evidence>
<dbReference type="Pfam" id="PF00440">
    <property type="entry name" value="TetR_N"/>
    <property type="match status" value="1"/>
</dbReference>
<evidence type="ECO:0000259" key="3">
    <source>
        <dbReference type="PROSITE" id="PS50977"/>
    </source>
</evidence>
<dbReference type="PROSITE" id="PS50977">
    <property type="entry name" value="HTH_TETR_2"/>
    <property type="match status" value="1"/>
</dbReference>
<accession>A0ABR6EQ05</accession>
<gene>
    <name evidence="4" type="ORF">GM920_00290</name>
</gene>
<evidence type="ECO:0000256" key="2">
    <source>
        <dbReference type="PROSITE-ProRule" id="PRU00335"/>
    </source>
</evidence>
<dbReference type="InterPro" id="IPR001647">
    <property type="entry name" value="HTH_TetR"/>
</dbReference>
<organism evidence="4 5">
    <name type="scientific">Pedobacter gandavensis</name>
    <dbReference type="NCBI Taxonomy" id="2679963"/>
    <lineage>
        <taxon>Bacteria</taxon>
        <taxon>Pseudomonadati</taxon>
        <taxon>Bacteroidota</taxon>
        <taxon>Sphingobacteriia</taxon>
        <taxon>Sphingobacteriales</taxon>
        <taxon>Sphingobacteriaceae</taxon>
        <taxon>Pedobacter</taxon>
    </lineage>
</organism>
<dbReference type="InterPro" id="IPR009057">
    <property type="entry name" value="Homeodomain-like_sf"/>
</dbReference>
<feature type="DNA-binding region" description="H-T-H motif" evidence="2">
    <location>
        <begin position="38"/>
        <end position="57"/>
    </location>
</feature>
<proteinExistence type="predicted"/>